<proteinExistence type="predicted"/>
<protein>
    <submittedName>
        <fullName evidence="2">Uncharacterized protein LOC112495255</fullName>
    </submittedName>
</protein>
<keyword evidence="1" id="KW-1185">Reference proteome</keyword>
<dbReference type="RefSeq" id="XP_024946828.1">
    <property type="nucleotide sequence ID" value="XM_025091060.1"/>
</dbReference>
<evidence type="ECO:0000313" key="2">
    <source>
        <dbReference type="RefSeq" id="XP_024946828.1"/>
    </source>
</evidence>
<organism evidence="1 2">
    <name type="scientific">Cephus cinctus</name>
    <name type="common">Wheat stem sawfly</name>
    <dbReference type="NCBI Taxonomy" id="211228"/>
    <lineage>
        <taxon>Eukaryota</taxon>
        <taxon>Metazoa</taxon>
        <taxon>Ecdysozoa</taxon>
        <taxon>Arthropoda</taxon>
        <taxon>Hexapoda</taxon>
        <taxon>Insecta</taxon>
        <taxon>Pterygota</taxon>
        <taxon>Neoptera</taxon>
        <taxon>Endopterygota</taxon>
        <taxon>Hymenoptera</taxon>
        <taxon>Cephoidea</taxon>
        <taxon>Cephidae</taxon>
        <taxon>Cephus</taxon>
    </lineage>
</organism>
<accession>A0AAJ7RTH8</accession>
<dbReference type="GeneID" id="112495255"/>
<sequence>MDVMAKSWDIKGLSYQRVLSYVTACPYDAQRNDVNLTGEEEKEDRFLDELGKCLERRDVHVSTSCRKVLHTDTFLGCIIRLMGSFGQSQEVQQIGRKPQRQIDACRY</sequence>
<dbReference type="KEGG" id="ccin:112495255"/>
<dbReference type="Proteomes" id="UP000694920">
    <property type="component" value="Unplaced"/>
</dbReference>
<gene>
    <name evidence="2" type="primary">LOC112495255</name>
</gene>
<evidence type="ECO:0000313" key="1">
    <source>
        <dbReference type="Proteomes" id="UP000694920"/>
    </source>
</evidence>
<name>A0AAJ7RTH8_CEPCN</name>
<reference evidence="2" key="1">
    <citation type="submission" date="2025-08" db="UniProtKB">
        <authorList>
            <consortium name="RefSeq"/>
        </authorList>
    </citation>
    <scope>IDENTIFICATION</scope>
</reference>
<dbReference type="AlphaFoldDB" id="A0AAJ7RTH8"/>